<name>A0A026WIA3_OOCBI</name>
<keyword evidence="2" id="KW-0964">Secreted</keyword>
<sequence>MTRFFNLLSLAVLAGVFISANAVNYCNLASCRGKMHTMCAYTSSAPGPNCQQAHDAGLTNSEKDLIVRKHNELRQRVASGQETRGSPGPQPPASNMQDLTWDDELATIAQRWANQCIYKHDKCRNVERYQVGQNIARSSATGMEPAGVGEMIDDWYNEVALFDNSLVSSYQFSMDTAHYTQMVWATTAKIGCGRIKYKNERGWDTNFFVCNYGPSGNWKGKKMYEIRQ</sequence>
<dbReference type="PROSITE" id="PS01010">
    <property type="entry name" value="CRISP_2"/>
    <property type="match status" value="1"/>
</dbReference>
<dbReference type="InterPro" id="IPR035940">
    <property type="entry name" value="CAP_sf"/>
</dbReference>
<keyword evidence="3" id="KW-1015">Disulfide bond</keyword>
<evidence type="ECO:0000313" key="7">
    <source>
        <dbReference type="EMBL" id="EZA55693.1"/>
    </source>
</evidence>
<feature type="region of interest" description="Disordered" evidence="4">
    <location>
        <begin position="76"/>
        <end position="97"/>
    </location>
</feature>
<dbReference type="PRINTS" id="PR00838">
    <property type="entry name" value="V5ALLERGEN"/>
</dbReference>
<organism evidence="7 8">
    <name type="scientific">Ooceraea biroi</name>
    <name type="common">Clonal raider ant</name>
    <name type="synonym">Cerapachys biroi</name>
    <dbReference type="NCBI Taxonomy" id="2015173"/>
    <lineage>
        <taxon>Eukaryota</taxon>
        <taxon>Metazoa</taxon>
        <taxon>Ecdysozoa</taxon>
        <taxon>Arthropoda</taxon>
        <taxon>Hexapoda</taxon>
        <taxon>Insecta</taxon>
        <taxon>Pterygota</taxon>
        <taxon>Neoptera</taxon>
        <taxon>Endopterygota</taxon>
        <taxon>Hymenoptera</taxon>
        <taxon>Apocrita</taxon>
        <taxon>Aculeata</taxon>
        <taxon>Formicoidea</taxon>
        <taxon>Formicidae</taxon>
        <taxon>Dorylinae</taxon>
        <taxon>Ooceraea</taxon>
    </lineage>
</organism>
<dbReference type="InterPro" id="IPR002413">
    <property type="entry name" value="V5_allergen-like"/>
</dbReference>
<dbReference type="InterPro" id="IPR018244">
    <property type="entry name" value="Allrgn_V5/Tpx1_CS"/>
</dbReference>
<dbReference type="OrthoDB" id="43654at2759"/>
<dbReference type="SUPFAM" id="SSF55797">
    <property type="entry name" value="PR-1-like"/>
    <property type="match status" value="1"/>
</dbReference>
<dbReference type="EMBL" id="KK107193">
    <property type="protein sequence ID" value="EZA55693.1"/>
    <property type="molecule type" value="Genomic_DNA"/>
</dbReference>
<evidence type="ECO:0000256" key="2">
    <source>
        <dbReference type="ARBA" id="ARBA00022525"/>
    </source>
</evidence>
<feature type="chain" id="PRO_5001541099" evidence="5">
    <location>
        <begin position="23"/>
        <end position="228"/>
    </location>
</feature>
<feature type="signal peptide" evidence="5">
    <location>
        <begin position="1"/>
        <end position="22"/>
    </location>
</feature>
<proteinExistence type="predicted"/>
<reference evidence="7 8" key="1">
    <citation type="journal article" date="2014" name="Curr. Biol.">
        <title>The genome of the clonal raider ant Cerapachys biroi.</title>
        <authorList>
            <person name="Oxley P.R."/>
            <person name="Ji L."/>
            <person name="Fetter-Pruneda I."/>
            <person name="McKenzie S.K."/>
            <person name="Li C."/>
            <person name="Hu H."/>
            <person name="Zhang G."/>
            <person name="Kronauer D.J."/>
        </authorList>
    </citation>
    <scope>NUCLEOTIDE SEQUENCE [LARGE SCALE GENOMIC DNA]</scope>
</reference>
<evidence type="ECO:0000256" key="1">
    <source>
        <dbReference type="ARBA" id="ARBA00004613"/>
    </source>
</evidence>
<dbReference type="Proteomes" id="UP000053097">
    <property type="component" value="Unassembled WGS sequence"/>
</dbReference>
<dbReference type="SMART" id="SM00198">
    <property type="entry name" value="SCP"/>
    <property type="match status" value="1"/>
</dbReference>
<evidence type="ECO:0000259" key="6">
    <source>
        <dbReference type="SMART" id="SM00198"/>
    </source>
</evidence>
<dbReference type="InterPro" id="IPR014044">
    <property type="entry name" value="CAP_dom"/>
</dbReference>
<dbReference type="Gene3D" id="3.40.33.10">
    <property type="entry name" value="CAP"/>
    <property type="match status" value="1"/>
</dbReference>
<evidence type="ECO:0000256" key="4">
    <source>
        <dbReference type="SAM" id="MobiDB-lite"/>
    </source>
</evidence>
<gene>
    <name evidence="7" type="ORF">X777_04221</name>
</gene>
<dbReference type="Pfam" id="PF00188">
    <property type="entry name" value="CAP"/>
    <property type="match status" value="1"/>
</dbReference>
<feature type="domain" description="SCP" evidence="6">
    <location>
        <begin position="61"/>
        <end position="220"/>
    </location>
</feature>
<evidence type="ECO:0000313" key="8">
    <source>
        <dbReference type="Proteomes" id="UP000053097"/>
    </source>
</evidence>
<protein>
    <submittedName>
        <fullName evidence="7">Venom allergen</fullName>
    </submittedName>
</protein>
<dbReference type="GO" id="GO:0005576">
    <property type="term" value="C:extracellular region"/>
    <property type="evidence" value="ECO:0007669"/>
    <property type="project" value="UniProtKB-SubCell"/>
</dbReference>
<dbReference type="InterPro" id="IPR001283">
    <property type="entry name" value="CRISP-related"/>
</dbReference>
<dbReference type="OMA" id="HDKCRNV"/>
<keyword evidence="8" id="KW-1185">Reference proteome</keyword>
<dbReference type="CDD" id="cd05380">
    <property type="entry name" value="CAP_euk"/>
    <property type="match status" value="1"/>
</dbReference>
<dbReference type="AlphaFoldDB" id="A0A026WIA3"/>
<keyword evidence="5" id="KW-0732">Signal</keyword>
<dbReference type="PANTHER" id="PTHR10334">
    <property type="entry name" value="CYSTEINE-RICH SECRETORY PROTEIN-RELATED"/>
    <property type="match status" value="1"/>
</dbReference>
<evidence type="ECO:0000256" key="5">
    <source>
        <dbReference type="SAM" id="SignalP"/>
    </source>
</evidence>
<comment type="subcellular location">
    <subcellularLocation>
        <location evidence="1">Secreted</location>
    </subcellularLocation>
</comment>
<dbReference type="PRINTS" id="PR00837">
    <property type="entry name" value="V5TPXLIKE"/>
</dbReference>
<evidence type="ECO:0000256" key="3">
    <source>
        <dbReference type="ARBA" id="ARBA00023157"/>
    </source>
</evidence>
<accession>A0A026WIA3</accession>